<dbReference type="PROSITE" id="PS50014">
    <property type="entry name" value="BROMODOMAIN_2"/>
    <property type="match status" value="1"/>
</dbReference>
<dbReference type="GO" id="GO:0005634">
    <property type="term" value="C:nucleus"/>
    <property type="evidence" value="ECO:0007669"/>
    <property type="project" value="TreeGrafter"/>
</dbReference>
<feature type="compositionally biased region" description="Polar residues" evidence="7">
    <location>
        <begin position="695"/>
        <end position="714"/>
    </location>
</feature>
<dbReference type="EMBL" id="VJMH01007008">
    <property type="protein sequence ID" value="KAF0686340.1"/>
    <property type="molecule type" value="Genomic_DNA"/>
</dbReference>
<feature type="compositionally biased region" description="Polar residues" evidence="7">
    <location>
        <begin position="585"/>
        <end position="608"/>
    </location>
</feature>
<feature type="compositionally biased region" description="Basic and acidic residues" evidence="7">
    <location>
        <begin position="1128"/>
        <end position="1139"/>
    </location>
</feature>
<feature type="region of interest" description="Disordered" evidence="7">
    <location>
        <begin position="683"/>
        <end position="936"/>
    </location>
</feature>
<evidence type="ECO:0000313" key="12">
    <source>
        <dbReference type="Proteomes" id="UP000332933"/>
    </source>
</evidence>
<evidence type="ECO:0000256" key="3">
    <source>
        <dbReference type="ARBA" id="ARBA00022833"/>
    </source>
</evidence>
<dbReference type="InterPro" id="IPR001965">
    <property type="entry name" value="Znf_PHD"/>
</dbReference>
<dbReference type="CDD" id="cd04369">
    <property type="entry name" value="Bromodomain"/>
    <property type="match status" value="1"/>
</dbReference>
<dbReference type="GO" id="GO:0008270">
    <property type="term" value="F:zinc ion binding"/>
    <property type="evidence" value="ECO:0007669"/>
    <property type="project" value="UniProtKB-KW"/>
</dbReference>
<evidence type="ECO:0000256" key="2">
    <source>
        <dbReference type="ARBA" id="ARBA00022771"/>
    </source>
</evidence>
<evidence type="ECO:0000256" key="4">
    <source>
        <dbReference type="ARBA" id="ARBA00023117"/>
    </source>
</evidence>
<proteinExistence type="predicted"/>
<dbReference type="SMART" id="SM00184">
    <property type="entry name" value="RING"/>
    <property type="match status" value="2"/>
</dbReference>
<dbReference type="PROSITE" id="PS01359">
    <property type="entry name" value="ZF_PHD_1"/>
    <property type="match status" value="1"/>
</dbReference>
<feature type="compositionally biased region" description="Polar residues" evidence="7">
    <location>
        <begin position="797"/>
        <end position="809"/>
    </location>
</feature>
<feature type="compositionally biased region" description="Basic and acidic residues" evidence="7">
    <location>
        <begin position="818"/>
        <end position="832"/>
    </location>
</feature>
<evidence type="ECO:0000259" key="9">
    <source>
        <dbReference type="PROSITE" id="PS50016"/>
    </source>
</evidence>
<keyword evidence="1" id="KW-0479">Metal-binding</keyword>
<dbReference type="Pfam" id="PF00628">
    <property type="entry name" value="PHD"/>
    <property type="match status" value="1"/>
</dbReference>
<evidence type="ECO:0000313" key="11">
    <source>
        <dbReference type="EMBL" id="VFT98511.1"/>
    </source>
</evidence>
<protein>
    <submittedName>
        <fullName evidence="11">Aste57867_21842 protein</fullName>
    </submittedName>
</protein>
<feature type="compositionally biased region" description="Low complexity" evidence="7">
    <location>
        <begin position="211"/>
        <end position="238"/>
    </location>
</feature>
<evidence type="ECO:0000256" key="1">
    <source>
        <dbReference type="ARBA" id="ARBA00022723"/>
    </source>
</evidence>
<feature type="compositionally biased region" description="Basic residues" evidence="7">
    <location>
        <begin position="1103"/>
        <end position="1112"/>
    </location>
</feature>
<feature type="domain" description="PHD-type" evidence="9">
    <location>
        <begin position="1182"/>
        <end position="1229"/>
    </location>
</feature>
<feature type="compositionally biased region" description="Polar residues" evidence="7">
    <location>
        <begin position="738"/>
        <end position="765"/>
    </location>
</feature>
<dbReference type="InterPro" id="IPR019787">
    <property type="entry name" value="Znf_PHD-finger"/>
</dbReference>
<dbReference type="Pfam" id="PF00439">
    <property type="entry name" value="Bromodomain"/>
    <property type="match status" value="1"/>
</dbReference>
<dbReference type="SMART" id="SM00297">
    <property type="entry name" value="BROMO"/>
    <property type="match status" value="1"/>
</dbReference>
<feature type="compositionally biased region" description="Polar residues" evidence="7">
    <location>
        <begin position="298"/>
        <end position="310"/>
    </location>
</feature>
<gene>
    <name evidence="11" type="primary">Aste57867_21842</name>
    <name evidence="10" type="ORF">As57867_021773</name>
    <name evidence="11" type="ORF">ASTE57867_21842</name>
</gene>
<feature type="compositionally biased region" description="Acidic residues" evidence="7">
    <location>
        <begin position="1163"/>
        <end position="1176"/>
    </location>
</feature>
<dbReference type="Gene3D" id="3.30.40.10">
    <property type="entry name" value="Zinc/RING finger domain, C3HC4 (zinc finger)"/>
    <property type="match status" value="1"/>
</dbReference>
<feature type="region of interest" description="Disordered" evidence="7">
    <location>
        <begin position="429"/>
        <end position="662"/>
    </location>
</feature>
<accession>A0A485LIL5</accession>
<reference evidence="11 12" key="1">
    <citation type="submission" date="2019-03" db="EMBL/GenBank/DDBJ databases">
        <authorList>
            <person name="Gaulin E."/>
            <person name="Dumas B."/>
        </authorList>
    </citation>
    <scope>NUCLEOTIDE SEQUENCE [LARGE SCALE GENOMIC DNA]</scope>
    <source>
        <strain evidence="11">CBS 568.67</strain>
    </source>
</reference>
<feature type="region of interest" description="Disordered" evidence="7">
    <location>
        <begin position="210"/>
        <end position="264"/>
    </location>
</feature>
<evidence type="ECO:0000256" key="6">
    <source>
        <dbReference type="PROSITE-ProRule" id="PRU00146"/>
    </source>
</evidence>
<feature type="region of interest" description="Disordered" evidence="7">
    <location>
        <begin position="295"/>
        <end position="324"/>
    </location>
</feature>
<dbReference type="InterPro" id="IPR036427">
    <property type="entry name" value="Bromodomain-like_sf"/>
</dbReference>
<dbReference type="EMBL" id="CAADRA010007034">
    <property type="protein sequence ID" value="VFT98511.1"/>
    <property type="molecule type" value="Genomic_DNA"/>
</dbReference>
<evidence type="ECO:0000259" key="8">
    <source>
        <dbReference type="PROSITE" id="PS50014"/>
    </source>
</evidence>
<keyword evidence="12" id="KW-1185">Reference proteome</keyword>
<keyword evidence="4 5" id="KW-0103">Bromodomain</keyword>
<dbReference type="SUPFAM" id="SSF47370">
    <property type="entry name" value="Bromodomain"/>
    <property type="match status" value="1"/>
</dbReference>
<evidence type="ECO:0000313" key="10">
    <source>
        <dbReference type="EMBL" id="KAF0686340.1"/>
    </source>
</evidence>
<evidence type="ECO:0000256" key="7">
    <source>
        <dbReference type="SAM" id="MobiDB-lite"/>
    </source>
</evidence>
<dbReference type="InterPro" id="IPR019786">
    <property type="entry name" value="Zinc_finger_PHD-type_CS"/>
</dbReference>
<feature type="region of interest" description="Disordered" evidence="7">
    <location>
        <begin position="951"/>
        <end position="1176"/>
    </location>
</feature>
<dbReference type="GO" id="GO:0000981">
    <property type="term" value="F:DNA-binding transcription factor activity, RNA polymerase II-specific"/>
    <property type="evidence" value="ECO:0007669"/>
    <property type="project" value="TreeGrafter"/>
</dbReference>
<feature type="compositionally biased region" description="Basic and acidic residues" evidence="7">
    <location>
        <begin position="902"/>
        <end position="911"/>
    </location>
</feature>
<dbReference type="PANTHER" id="PTHR46386">
    <property type="entry name" value="NUCLEAR BODY PROTEIN SP140"/>
    <property type="match status" value="1"/>
</dbReference>
<dbReference type="PANTHER" id="PTHR46386:SF11">
    <property type="entry name" value="AUTOIMMUNE REGULATOR"/>
    <property type="match status" value="1"/>
</dbReference>
<feature type="compositionally biased region" description="Polar residues" evidence="7">
    <location>
        <begin position="431"/>
        <end position="448"/>
    </location>
</feature>
<dbReference type="Proteomes" id="UP000332933">
    <property type="component" value="Unassembled WGS sequence"/>
</dbReference>
<dbReference type="InterPro" id="IPR001841">
    <property type="entry name" value="Znf_RING"/>
</dbReference>
<dbReference type="CDD" id="cd15532">
    <property type="entry name" value="PHD2_CHD_II"/>
    <property type="match status" value="1"/>
</dbReference>
<dbReference type="SMART" id="SM00249">
    <property type="entry name" value="PHD"/>
    <property type="match status" value="1"/>
</dbReference>
<dbReference type="PROSITE" id="PS50016">
    <property type="entry name" value="ZF_PHD_2"/>
    <property type="match status" value="1"/>
</dbReference>
<dbReference type="Gene3D" id="1.20.920.10">
    <property type="entry name" value="Bromodomain-like"/>
    <property type="match status" value="1"/>
</dbReference>
<dbReference type="SUPFAM" id="SSF57903">
    <property type="entry name" value="FYVE/PHD zinc finger"/>
    <property type="match status" value="1"/>
</dbReference>
<feature type="domain" description="Bromo" evidence="8">
    <location>
        <begin position="1256"/>
        <end position="1332"/>
    </location>
</feature>
<keyword evidence="3" id="KW-0862">Zinc</keyword>
<feature type="compositionally biased region" description="Basic and acidic residues" evidence="7">
    <location>
        <begin position="1024"/>
        <end position="1048"/>
    </location>
</feature>
<feature type="compositionally biased region" description="Polar residues" evidence="7">
    <location>
        <begin position="627"/>
        <end position="636"/>
    </location>
</feature>
<dbReference type="InterPro" id="IPR011011">
    <property type="entry name" value="Znf_FYVE_PHD"/>
</dbReference>
<organism evidence="11 12">
    <name type="scientific">Aphanomyces stellatus</name>
    <dbReference type="NCBI Taxonomy" id="120398"/>
    <lineage>
        <taxon>Eukaryota</taxon>
        <taxon>Sar</taxon>
        <taxon>Stramenopiles</taxon>
        <taxon>Oomycota</taxon>
        <taxon>Saprolegniomycetes</taxon>
        <taxon>Saprolegniales</taxon>
        <taxon>Verrucalvaceae</taxon>
        <taxon>Aphanomyces</taxon>
    </lineage>
</organism>
<dbReference type="InterPro" id="IPR001487">
    <property type="entry name" value="Bromodomain"/>
</dbReference>
<feature type="compositionally biased region" description="Basic and acidic residues" evidence="7">
    <location>
        <begin position="503"/>
        <end position="515"/>
    </location>
</feature>
<name>A0A485LIL5_9STRA</name>
<feature type="compositionally biased region" description="Low complexity" evidence="7">
    <location>
        <begin position="463"/>
        <end position="473"/>
    </location>
</feature>
<keyword evidence="2 6" id="KW-0863">Zinc-finger</keyword>
<evidence type="ECO:0000256" key="5">
    <source>
        <dbReference type="PROSITE-ProRule" id="PRU00035"/>
    </source>
</evidence>
<feature type="compositionally biased region" description="Basic and acidic residues" evidence="7">
    <location>
        <begin position="652"/>
        <end position="662"/>
    </location>
</feature>
<sequence>MEVNSGSSRASQKWMNALMNRSASDVVDRSDDLPRGHSNVSIHPNPLAVVLPEPGLTGGGGGNVGGREWKIAALKSALKRKIPLVDRCSLVQQGLCHMCGNNNHTLVINLCPHFDFGHSVCLTHFEGLTSLSLAQVLQGKVFPCPVCTYACTCAICDALVGAQVDMYDKWTVDKSIVLRNGADPPPPAALAAISLAMAPRASVRTMNMPTSNSAAADAKEANAASSTSTAAPKMAAKSVARKPVYAKKRTPADDGAPSTTVPLDPMLRAESKDGASAEGFSLGLPAAASFAGMVHARQPSQSDPKFTQSDLAAPPKVAPPPLQPVMSFKETASKAALLVKPKEAAKSLRASLEDARATAVVDPPAEPKAAPTAPKVSFKATDADVKLPPLSSEEVKPTILVAKGLPTETNAPSSPARLPPLSAALVATPPKQASKTIPTETVAASTEQAAKDVGLSDAKETATEATSTANAVAKEAIDAEPSTSATTDAAVDSDTKVTPVTTETKDSPSETKDSPVAESMPKEPSPVKSPAKSHAKALVALPAKESPKLVAKALPKESSSAPATPEKKKKEVAYSASPSKVIELFSTSGDTNEVSTSAVSPKKTSPQEKATVVSPPTQALPAPQVATKKTASTGELSQPKVPSKQPISHGKSKQETKMESDERIKAALVISLKSNQKKHVPIVAPETTEKCAATPTLSSAQAVSSPSKESTTPLGKSKEETTKETNQMKDVPMVAPATTENGAATPTPSLAQAVSSPSKESTSPLEKSKEEATKETNQTNDVPMVAPATTEKGAATPTPSSVQAVSSPSKEPATLLGKSKEEAKKESDERMKTALVISLKSKQTKGATVKAPKNPPMELKPTPRDKTEDVASSSPAKADATQKATTDKNDATTPSCSIAPATKDDDSKAKPDAVNMQDEAGATATPPSKDFATADALPAKDVSLNALDVSKEAKQEATKPIDATVTSSSKPTDEVASVGKKGKAKAKAIHVVTTVEINEGDDDDEPRKGGRAAKGGPKGAQKSSKADDDKTSKKTTKKLGDDVEPSKKKEAKRGRVKQVQADESDGALSEAESPRESKKAASSGGGREKKPRTAAPPPGALINKHKPGKGAKRMAEPAASGGGKRSKVSVETKDTPEKRGRGKRAADATLPKAGKRGRSEPESTVEDETAEKGEDEEVDTNLDYCSICLEDGDLVCCDICPRSFHLDCLKMTEDDLPDGDWQCAECESNQSEAHFDRVTRDLVMLRFKSHTMRHMLNGMMTHPFAKPFITPVEGVDGYDNVVKERMDFNTIKARLEAGKYAKDAPLDSEFVKDIRLIWYNCRLFNDENSGLARAAKTLATGFDAMVAKLSP</sequence>
<dbReference type="InterPro" id="IPR043563">
    <property type="entry name" value="Sp110/Sp140/Sp140L-like"/>
</dbReference>
<dbReference type="OrthoDB" id="65435at2759"/>
<reference evidence="10" key="2">
    <citation type="submission" date="2019-06" db="EMBL/GenBank/DDBJ databases">
        <title>Genomics analysis of Aphanomyces spp. identifies a new class of oomycete effector associated with host adaptation.</title>
        <authorList>
            <person name="Gaulin E."/>
        </authorList>
    </citation>
    <scope>NUCLEOTIDE SEQUENCE</scope>
    <source>
        <strain evidence="10">CBS 578.67</strain>
    </source>
</reference>
<feature type="compositionally biased region" description="Basic and acidic residues" evidence="7">
    <location>
        <begin position="716"/>
        <end position="727"/>
    </location>
</feature>
<dbReference type="InterPro" id="IPR013083">
    <property type="entry name" value="Znf_RING/FYVE/PHD"/>
</dbReference>